<proteinExistence type="predicted"/>
<feature type="compositionally biased region" description="Low complexity" evidence="1">
    <location>
        <begin position="376"/>
        <end position="398"/>
    </location>
</feature>
<name>G2Q3A5_THET4</name>
<evidence type="ECO:0000256" key="1">
    <source>
        <dbReference type="SAM" id="MobiDB-lite"/>
    </source>
</evidence>
<feature type="compositionally biased region" description="Basic and acidic residues" evidence="1">
    <location>
        <begin position="190"/>
        <end position="200"/>
    </location>
</feature>
<feature type="compositionally biased region" description="Polar residues" evidence="1">
    <location>
        <begin position="159"/>
        <end position="168"/>
    </location>
</feature>
<keyword evidence="3" id="KW-1185">Reference proteome</keyword>
<sequence length="479" mass="52278">MCFVEQMHYKCGHKNQGKVSKCRKFLAANVGHLFLRKPVDCGNAVLIHHDLPGICLTCTVSQAKKLMEKKKRREMELRKQEQRRRERAQFTAQAAAEKKKKEEELMRRQRMERERQRKRKERGHAMSREEMEALRRERVERARRERNRRPQETRDLPAVSSTTPSMSRPGNPISRSNEHHFRQDGTATLKDPRGRTRNAETKPQVRPQVDTLPVQTVAARKPVVVNPPVSGIPQPSRARLVAAPSTGEQRRSGVEQGPPVPPKDPWRPHHPSLAPAPLSVPRSRPDGSAGASAGQPSRKPVGHIREGPNTPPAPSQKTQVPQRSVTVPGGVSSSSGGSSSRRLPSTAAPAQKSSLPVPAGYKPSAVFANRQGNNKSATATARTPAEAAAGAAASVVAKVRARAKEAAASSSSSSSSSSSPPLVRGKQQALPSANNTAAAPPKEEKKSRKSLLKKMMIGLGSDESFEWVSKDAARIERGE</sequence>
<feature type="compositionally biased region" description="Basic and acidic residues" evidence="1">
    <location>
        <begin position="96"/>
        <end position="115"/>
    </location>
</feature>
<feature type="compositionally biased region" description="Basic and acidic residues" evidence="1">
    <location>
        <begin position="123"/>
        <end position="155"/>
    </location>
</feature>
<dbReference type="RefSeq" id="XP_003659611.1">
    <property type="nucleotide sequence ID" value="XM_003659563.1"/>
</dbReference>
<dbReference type="OMA" id="GRSHYDG"/>
<reference evidence="2 3" key="1">
    <citation type="journal article" date="2011" name="Nat. Biotechnol.">
        <title>Comparative genomic analysis of the thermophilic biomass-degrading fungi Myceliophthora thermophila and Thielavia terrestris.</title>
        <authorList>
            <person name="Berka R.M."/>
            <person name="Grigoriev I.V."/>
            <person name="Otillar R."/>
            <person name="Salamov A."/>
            <person name="Grimwood J."/>
            <person name="Reid I."/>
            <person name="Ishmael N."/>
            <person name="John T."/>
            <person name="Darmond C."/>
            <person name="Moisan M.-C."/>
            <person name="Henrissat B."/>
            <person name="Coutinho P.M."/>
            <person name="Lombard V."/>
            <person name="Natvig D.O."/>
            <person name="Lindquist E."/>
            <person name="Schmutz J."/>
            <person name="Lucas S."/>
            <person name="Harris P."/>
            <person name="Powlowski J."/>
            <person name="Bellemare A."/>
            <person name="Taylor D."/>
            <person name="Butler G."/>
            <person name="de Vries R.P."/>
            <person name="Allijn I.E."/>
            <person name="van den Brink J."/>
            <person name="Ushinsky S."/>
            <person name="Storms R."/>
            <person name="Powell A.J."/>
            <person name="Paulsen I.T."/>
            <person name="Elbourne L.D.H."/>
            <person name="Baker S.E."/>
            <person name="Magnuson J."/>
            <person name="LaBoissiere S."/>
            <person name="Clutterbuck A.J."/>
            <person name="Martinez D."/>
            <person name="Wogulis M."/>
            <person name="de Leon A.L."/>
            <person name="Rey M.W."/>
            <person name="Tsang A."/>
        </authorList>
    </citation>
    <scope>NUCLEOTIDE SEQUENCE [LARGE SCALE GENOMIC DNA]</scope>
    <source>
        <strain evidence="3">ATCC 42464 / BCRC 31852 / DSM 1799</strain>
    </source>
</reference>
<dbReference type="Proteomes" id="UP000007322">
    <property type="component" value="Chromosome 1"/>
</dbReference>
<dbReference type="AlphaFoldDB" id="G2Q3A5"/>
<dbReference type="InParanoid" id="G2Q3A5"/>
<feature type="compositionally biased region" description="Low complexity" evidence="1">
    <location>
        <begin position="323"/>
        <end position="346"/>
    </location>
</feature>
<accession>G2Q3A5</accession>
<feature type="compositionally biased region" description="Basic and acidic residues" evidence="1">
    <location>
        <begin position="73"/>
        <end position="88"/>
    </location>
</feature>
<feature type="compositionally biased region" description="Low complexity" evidence="1">
    <location>
        <begin position="406"/>
        <end position="421"/>
    </location>
</feature>
<gene>
    <name evidence="2" type="ORF">MYCTH_91802</name>
</gene>
<dbReference type="VEuPathDB" id="FungiDB:MYCTH_91802"/>
<feature type="region of interest" description="Disordered" evidence="1">
    <location>
        <begin position="69"/>
        <end position="453"/>
    </location>
</feature>
<dbReference type="HOGENOM" id="CLU_570095_0_0_1"/>
<organism evidence="2 3">
    <name type="scientific">Thermothelomyces thermophilus (strain ATCC 42464 / BCRC 31852 / DSM 1799)</name>
    <name type="common">Sporotrichum thermophile</name>
    <dbReference type="NCBI Taxonomy" id="573729"/>
    <lineage>
        <taxon>Eukaryota</taxon>
        <taxon>Fungi</taxon>
        <taxon>Dikarya</taxon>
        <taxon>Ascomycota</taxon>
        <taxon>Pezizomycotina</taxon>
        <taxon>Sordariomycetes</taxon>
        <taxon>Sordariomycetidae</taxon>
        <taxon>Sordariales</taxon>
        <taxon>Chaetomiaceae</taxon>
        <taxon>Thermothelomyces</taxon>
    </lineage>
</organism>
<evidence type="ECO:0000313" key="2">
    <source>
        <dbReference type="EMBL" id="AEO54366.1"/>
    </source>
</evidence>
<dbReference type="KEGG" id="mtm:MYCTH_91802"/>
<evidence type="ECO:0000313" key="3">
    <source>
        <dbReference type="Proteomes" id="UP000007322"/>
    </source>
</evidence>
<dbReference type="GeneID" id="11512846"/>
<protein>
    <submittedName>
        <fullName evidence="2">Uncharacterized protein</fullName>
    </submittedName>
</protein>
<dbReference type="EMBL" id="CP003002">
    <property type="protein sequence ID" value="AEO54366.1"/>
    <property type="molecule type" value="Genomic_DNA"/>
</dbReference>